<feature type="transmembrane region" description="Helical" evidence="1">
    <location>
        <begin position="7"/>
        <end position="27"/>
    </location>
</feature>
<keyword evidence="1" id="KW-1133">Transmembrane helix</keyword>
<dbReference type="PANTHER" id="PTHR30354">
    <property type="entry name" value="GNT FAMILY GLUCONATE TRANSPORTER"/>
    <property type="match status" value="1"/>
</dbReference>
<organism evidence="2 3">
    <name type="scientific">Synoicihabitans lomoniglobus</name>
    <dbReference type="NCBI Taxonomy" id="2909285"/>
    <lineage>
        <taxon>Bacteria</taxon>
        <taxon>Pseudomonadati</taxon>
        <taxon>Verrucomicrobiota</taxon>
        <taxon>Opitutia</taxon>
        <taxon>Opitutales</taxon>
        <taxon>Opitutaceae</taxon>
        <taxon>Synoicihabitans</taxon>
    </lineage>
</organism>
<feature type="transmembrane region" description="Helical" evidence="1">
    <location>
        <begin position="147"/>
        <end position="165"/>
    </location>
</feature>
<keyword evidence="1" id="KW-0812">Transmembrane</keyword>
<keyword evidence="3" id="KW-1185">Reference proteome</keyword>
<evidence type="ECO:0000313" key="3">
    <source>
        <dbReference type="Proteomes" id="UP001218638"/>
    </source>
</evidence>
<keyword evidence="1" id="KW-0472">Membrane</keyword>
<dbReference type="InterPro" id="IPR003474">
    <property type="entry name" value="Glcn_transporter"/>
</dbReference>
<dbReference type="KEGG" id="slom:PXH66_18395"/>
<feature type="transmembrane region" description="Helical" evidence="1">
    <location>
        <begin position="386"/>
        <end position="405"/>
    </location>
</feature>
<evidence type="ECO:0000256" key="1">
    <source>
        <dbReference type="SAM" id="Phobius"/>
    </source>
</evidence>
<evidence type="ECO:0000313" key="2">
    <source>
        <dbReference type="EMBL" id="WED64312.1"/>
    </source>
</evidence>
<feature type="transmembrane region" description="Helical" evidence="1">
    <location>
        <begin position="261"/>
        <end position="286"/>
    </location>
</feature>
<dbReference type="AlphaFoldDB" id="A0AAF0A0L6"/>
<gene>
    <name evidence="2" type="ORF">PXH66_18395</name>
</gene>
<accession>A0AAF0A0L6</accession>
<feature type="transmembrane region" description="Helical" evidence="1">
    <location>
        <begin position="185"/>
        <end position="208"/>
    </location>
</feature>
<dbReference type="RefSeq" id="WP_330931023.1">
    <property type="nucleotide sequence ID" value="NZ_CP119075.1"/>
</dbReference>
<feature type="transmembrane region" description="Helical" evidence="1">
    <location>
        <begin position="425"/>
        <end position="450"/>
    </location>
</feature>
<dbReference type="PANTHER" id="PTHR30354:SF11">
    <property type="entry name" value="PERMEASE"/>
    <property type="match status" value="1"/>
</dbReference>
<feature type="transmembrane region" description="Helical" evidence="1">
    <location>
        <begin position="229"/>
        <end position="249"/>
    </location>
</feature>
<reference evidence="2" key="1">
    <citation type="submission" date="2023-03" db="EMBL/GenBank/DDBJ databases">
        <title>Lomoglobus Profundus gen. nov., sp. nov., a novel member of the phylum Verrucomicrobia, isolated from deep-marine sediment of South China Sea.</title>
        <authorList>
            <person name="Ahmad T."/>
            <person name="Ishaq S.E."/>
            <person name="Wang F."/>
        </authorList>
    </citation>
    <scope>NUCLEOTIDE SEQUENCE</scope>
    <source>
        <strain evidence="2">LMO-M01</strain>
    </source>
</reference>
<name>A0AAF0A0L6_9BACT</name>
<protein>
    <submittedName>
        <fullName evidence="2">GntP family permease</fullName>
    </submittedName>
</protein>
<feature type="transmembrane region" description="Helical" evidence="1">
    <location>
        <begin position="307"/>
        <end position="325"/>
    </location>
</feature>
<feature type="transmembrane region" description="Helical" evidence="1">
    <location>
        <begin position="33"/>
        <end position="52"/>
    </location>
</feature>
<dbReference type="EMBL" id="CP119075">
    <property type="protein sequence ID" value="WED64312.1"/>
    <property type="molecule type" value="Genomic_DNA"/>
</dbReference>
<feature type="transmembrane region" description="Helical" evidence="1">
    <location>
        <begin position="64"/>
        <end position="86"/>
    </location>
</feature>
<dbReference type="GO" id="GO:0015128">
    <property type="term" value="F:gluconate transmembrane transporter activity"/>
    <property type="evidence" value="ECO:0007669"/>
    <property type="project" value="InterPro"/>
</dbReference>
<dbReference type="Pfam" id="PF02447">
    <property type="entry name" value="GntP_permease"/>
    <property type="match status" value="1"/>
</dbReference>
<sequence length="451" mass="45518">MTLHTRIPVIITPIILLLLAIAFIVVATTRWKLPPFLTLLIGAGFYGLASGLSAAETLAAITGGLGKTVGGIGIVIACGCVIGAVLERTGAAMVMAQAVLRVVGRTRAVLAMGLTGGIVSVPVFCDSGYVVLAPLVRGMARGAKQSVAALAVALSMGLYVTHCLVPPTPGPVAAAEAVRADLGRVIGLGLLVAAVVIGVVCWFAVWAGRRWPIELAATETTTETAAVKPNVSVAVAFAPIVLPMMLIAWRSFFPGTPGSDGAALVAAIGHPNVALMLGALLALVLARREGATVLGEWSGEAMRTAGAIVLVTGAGGALGAVLRATPLADVIATTLSSLDLGRWNIVLPFLVAAGLKTAQGSSTVAIVTTASLIAPLLGVLGLDQPTALALTVLAIGAGAMTVSHVNDSYFWVVTQLTGLSVAQGYRLVTLASGIAGLTGIATIVMLRFVLG</sequence>
<feature type="transmembrane region" description="Helical" evidence="1">
    <location>
        <begin position="106"/>
        <end position="135"/>
    </location>
</feature>
<proteinExistence type="predicted"/>
<feature type="transmembrane region" description="Helical" evidence="1">
    <location>
        <begin position="345"/>
        <end position="374"/>
    </location>
</feature>
<dbReference type="GO" id="GO:0005886">
    <property type="term" value="C:plasma membrane"/>
    <property type="evidence" value="ECO:0007669"/>
    <property type="project" value="TreeGrafter"/>
</dbReference>
<dbReference type="Proteomes" id="UP001218638">
    <property type="component" value="Chromosome"/>
</dbReference>